<dbReference type="AlphaFoldDB" id="A0AAE3L3P6"/>
<proteinExistence type="predicted"/>
<comment type="caution">
    <text evidence="1">The sequence shown here is derived from an EMBL/GenBank/DDBJ whole genome shotgun (WGS) entry which is preliminary data.</text>
</comment>
<gene>
    <name evidence="1" type="ORF">J2T55_000502</name>
</gene>
<evidence type="ECO:0000313" key="1">
    <source>
        <dbReference type="EMBL" id="MCS3902498.1"/>
    </source>
</evidence>
<dbReference type="EMBL" id="JANUCT010000003">
    <property type="protein sequence ID" value="MCS3902498.1"/>
    <property type="molecule type" value="Genomic_DNA"/>
</dbReference>
<dbReference type="Proteomes" id="UP001204445">
    <property type="component" value="Unassembled WGS sequence"/>
</dbReference>
<keyword evidence="2" id="KW-1185">Reference proteome</keyword>
<evidence type="ECO:0000313" key="2">
    <source>
        <dbReference type="Proteomes" id="UP001204445"/>
    </source>
</evidence>
<dbReference type="RefSeq" id="WP_259054040.1">
    <property type="nucleotide sequence ID" value="NZ_JANUCT010000003.1"/>
</dbReference>
<organism evidence="1 2">
    <name type="scientific">Methylohalomonas lacus</name>
    <dbReference type="NCBI Taxonomy" id="398773"/>
    <lineage>
        <taxon>Bacteria</taxon>
        <taxon>Pseudomonadati</taxon>
        <taxon>Pseudomonadota</taxon>
        <taxon>Gammaproteobacteria</taxon>
        <taxon>Methylohalomonadales</taxon>
        <taxon>Methylohalomonadaceae</taxon>
        <taxon>Methylohalomonas</taxon>
    </lineage>
</organism>
<protein>
    <submittedName>
        <fullName evidence="1">Uncharacterized protein</fullName>
    </submittedName>
</protein>
<accession>A0AAE3L3P6</accession>
<reference evidence="1" key="1">
    <citation type="submission" date="2022-08" db="EMBL/GenBank/DDBJ databases">
        <title>Genomic Encyclopedia of Type Strains, Phase III (KMG-III): the genomes of soil and plant-associated and newly described type strains.</title>
        <authorList>
            <person name="Whitman W."/>
        </authorList>
    </citation>
    <scope>NUCLEOTIDE SEQUENCE</scope>
    <source>
        <strain evidence="1">HMT 1</strain>
    </source>
</reference>
<sequence>MTREEKQRAAATGAYARDGRGDDRYRAVASGWHPTFDRLLGSGHIFMGYHYSAGGLLFRGMPAGAAKALREDRFWHSDFDNPLCQLERDLDVVFCSEVARDALAVARPWEDGREDAAILVFASDCFNQRWQQRSAAALGFADVGMVFKYPCLAEPLRSHDLLAVLAHPALAASMTTSVALLSPEQPASRDAWQALLDEWLAAQTQSPARALPTDLYPRRS</sequence>
<name>A0AAE3L3P6_9GAMM</name>